<dbReference type="Proteomes" id="UP001596022">
    <property type="component" value="Unassembled WGS sequence"/>
</dbReference>
<evidence type="ECO:0000313" key="3">
    <source>
        <dbReference type="Proteomes" id="UP001596022"/>
    </source>
</evidence>
<keyword evidence="1" id="KW-0472">Membrane</keyword>
<reference evidence="3" key="1">
    <citation type="journal article" date="2019" name="Int. J. Syst. Evol. Microbiol.">
        <title>The Global Catalogue of Microorganisms (GCM) 10K type strain sequencing project: providing services to taxonomists for standard genome sequencing and annotation.</title>
        <authorList>
            <consortium name="The Broad Institute Genomics Platform"/>
            <consortium name="The Broad Institute Genome Sequencing Center for Infectious Disease"/>
            <person name="Wu L."/>
            <person name="Ma J."/>
        </authorList>
    </citation>
    <scope>NUCLEOTIDE SEQUENCE [LARGE SCALE GENOMIC DNA]</scope>
    <source>
        <strain evidence="3">CGMCC 1.16306</strain>
    </source>
</reference>
<dbReference type="RefSeq" id="WP_376844248.1">
    <property type="nucleotide sequence ID" value="NZ_JBHSFW010000001.1"/>
</dbReference>
<gene>
    <name evidence="2" type="ORF">ACFO4N_00440</name>
</gene>
<accession>A0ABV9GFV2</accession>
<proteinExistence type="predicted"/>
<dbReference type="EMBL" id="JBHSFW010000001">
    <property type="protein sequence ID" value="MFC4617189.1"/>
    <property type="molecule type" value="Genomic_DNA"/>
</dbReference>
<feature type="transmembrane region" description="Helical" evidence="1">
    <location>
        <begin position="30"/>
        <end position="46"/>
    </location>
</feature>
<keyword evidence="1" id="KW-0812">Transmembrane</keyword>
<dbReference type="Pfam" id="PF12822">
    <property type="entry name" value="ECF_trnsprt"/>
    <property type="match status" value="1"/>
</dbReference>
<dbReference type="InterPro" id="IPR017196">
    <property type="entry name" value="ECF_substrate-spec_UCP037395"/>
</dbReference>
<protein>
    <submittedName>
        <fullName evidence="2">ECF transporter S component</fullName>
    </submittedName>
</protein>
<feature type="transmembrane region" description="Helical" evidence="1">
    <location>
        <begin position="58"/>
        <end position="78"/>
    </location>
</feature>
<evidence type="ECO:0000256" key="1">
    <source>
        <dbReference type="SAM" id="Phobius"/>
    </source>
</evidence>
<organism evidence="2 3">
    <name type="scientific">Camelliibacillus cellulosilyticus</name>
    <dbReference type="NCBI Taxonomy" id="2174486"/>
    <lineage>
        <taxon>Bacteria</taxon>
        <taxon>Bacillati</taxon>
        <taxon>Bacillota</taxon>
        <taxon>Bacilli</taxon>
        <taxon>Bacillales</taxon>
        <taxon>Sporolactobacillaceae</taxon>
        <taxon>Camelliibacillus</taxon>
    </lineage>
</organism>
<feature type="transmembrane region" description="Helical" evidence="1">
    <location>
        <begin position="183"/>
        <end position="212"/>
    </location>
</feature>
<keyword evidence="3" id="KW-1185">Reference proteome</keyword>
<keyword evidence="1" id="KW-1133">Transmembrane helix</keyword>
<sequence>MARSRLTAILTIIFLIAALCFQLIWHRHFLIFSFIIMGIAVLPYVIRFERKAIEGRELVLLAVLGAVAAVSRVPFAAFPGVQPSTFVVIISGYVFGAETGFVVGALTALVSNLFLGQGPWTPWQMAAWGLIGMIAGWLRNTWFLKALWGKLIFGFLAGFAFGWIMNLWAIAGSAGFENIKAVLGFYALSFTFDLAHALANVFFLAVFSRGWIKILTRFKRKYGLMEV</sequence>
<dbReference type="InterPro" id="IPR024529">
    <property type="entry name" value="ECF_trnsprt_substrate-spec"/>
</dbReference>
<dbReference type="PIRSF" id="PIRSF037395">
    <property type="entry name" value="UCP037395_ABCper"/>
    <property type="match status" value="1"/>
</dbReference>
<evidence type="ECO:0000313" key="2">
    <source>
        <dbReference type="EMBL" id="MFC4617189.1"/>
    </source>
</evidence>
<comment type="caution">
    <text evidence="2">The sequence shown here is derived from an EMBL/GenBank/DDBJ whole genome shotgun (WGS) entry which is preliminary data.</text>
</comment>
<dbReference type="Gene3D" id="1.10.1760.20">
    <property type="match status" value="1"/>
</dbReference>
<feature type="transmembrane region" description="Helical" evidence="1">
    <location>
        <begin position="151"/>
        <end position="171"/>
    </location>
</feature>
<name>A0ABV9GFV2_9BACL</name>